<feature type="transmembrane region" description="Helical" evidence="1">
    <location>
        <begin position="14"/>
        <end position="37"/>
    </location>
</feature>
<evidence type="ECO:0000256" key="1">
    <source>
        <dbReference type="SAM" id="Phobius"/>
    </source>
</evidence>
<keyword evidence="1" id="KW-0472">Membrane</keyword>
<gene>
    <name evidence="2" type="ORF">APZ42_002634</name>
</gene>
<dbReference type="EMBL" id="LRGB01008189">
    <property type="protein sequence ID" value="KZS00891.1"/>
    <property type="molecule type" value="Genomic_DNA"/>
</dbReference>
<keyword evidence="1" id="KW-1133">Transmembrane helix</keyword>
<name>A0A162C4P8_9CRUS</name>
<accession>A0A162C4P8</accession>
<comment type="caution">
    <text evidence="2">The sequence shown here is derived from an EMBL/GenBank/DDBJ whole genome shotgun (WGS) entry which is preliminary data.</text>
</comment>
<protein>
    <submittedName>
        <fullName evidence="2">Uncharacterized protein</fullName>
    </submittedName>
</protein>
<organism evidence="2 3">
    <name type="scientific">Daphnia magna</name>
    <dbReference type="NCBI Taxonomy" id="35525"/>
    <lineage>
        <taxon>Eukaryota</taxon>
        <taxon>Metazoa</taxon>
        <taxon>Ecdysozoa</taxon>
        <taxon>Arthropoda</taxon>
        <taxon>Crustacea</taxon>
        <taxon>Branchiopoda</taxon>
        <taxon>Diplostraca</taxon>
        <taxon>Cladocera</taxon>
        <taxon>Anomopoda</taxon>
        <taxon>Daphniidae</taxon>
        <taxon>Daphnia</taxon>
    </lineage>
</organism>
<evidence type="ECO:0000313" key="3">
    <source>
        <dbReference type="Proteomes" id="UP000076858"/>
    </source>
</evidence>
<proteinExistence type="predicted"/>
<dbReference type="AlphaFoldDB" id="A0A162C4P8"/>
<keyword evidence="3" id="KW-1185">Reference proteome</keyword>
<evidence type="ECO:0000313" key="2">
    <source>
        <dbReference type="EMBL" id="KZS00891.1"/>
    </source>
</evidence>
<dbReference type="Proteomes" id="UP000076858">
    <property type="component" value="Unassembled WGS sequence"/>
</dbReference>
<reference evidence="2 3" key="1">
    <citation type="submission" date="2016-03" db="EMBL/GenBank/DDBJ databases">
        <title>EvidentialGene: Evidence-directed Construction of Genes on Genomes.</title>
        <authorList>
            <person name="Gilbert D.G."/>
            <person name="Choi J.-H."/>
            <person name="Mockaitis K."/>
            <person name="Colbourne J."/>
            <person name="Pfrender M."/>
        </authorList>
    </citation>
    <scope>NUCLEOTIDE SEQUENCE [LARGE SCALE GENOMIC DNA]</scope>
    <source>
        <strain evidence="2 3">Xinb3</strain>
        <tissue evidence="2">Complete organism</tissue>
    </source>
</reference>
<sequence>MLTSSSKLADPIDLFSFLCSIHVQSACLIICFLYPLLAKVPHNSISDTPLSSTLTHVHKSW</sequence>
<keyword evidence="1" id="KW-0812">Transmembrane</keyword>